<name>A0A656HER2_THINJ</name>
<sequence length="432" mass="47571">MKTDCTFELFLDGAWHGAGSMALLESPDKGWQGSAYLGYAVDHAIHYAGRCDAPALSWTFPVSLAPQRSAVWPGFVLDLLPQGYGRLELLRQLGLPERAEASADWSLLLAGAANPIGNCRIREAHEWLQTRSVGQPQGFPLAEVAWRGEHFTEYLADYGLFVAGSSGVQGEWPKLLLTEDYSGQFFLDHTLPDAQAKRHWLVKFARGQDQYLNTILQLENIWVELARFLGLRVHGELLLRERALFIPRFDRAVTALGVQRYAQESLYALCQCGGFGAKLSHNTACKVLASAVSDPLAEIAEYLRRDIANVVLGNKDNHGRNTAIQRQENGWIGLTPLFDFSPMALHPDGIARRMRWEQDDYGVPDWASAMCQAAAAARLPLEALQAALQPLGESLAALPDKMRQAGVPVELVGRFAPLSLAAGRQLEACCHG</sequence>
<evidence type="ECO:0000256" key="1">
    <source>
        <dbReference type="ARBA" id="ARBA00010164"/>
    </source>
</evidence>
<evidence type="ECO:0000256" key="2">
    <source>
        <dbReference type="ARBA" id="ARBA00022679"/>
    </source>
</evidence>
<dbReference type="GO" id="GO:0005829">
    <property type="term" value="C:cytosol"/>
    <property type="evidence" value="ECO:0007669"/>
    <property type="project" value="TreeGrafter"/>
</dbReference>
<dbReference type="AlphaFoldDB" id="A0A656HER2"/>
<gene>
    <name evidence="5" type="ORF">Thini_2120</name>
</gene>
<dbReference type="EMBL" id="JH651384">
    <property type="protein sequence ID" value="EIJ34692.1"/>
    <property type="molecule type" value="Genomic_DNA"/>
</dbReference>
<protein>
    <submittedName>
        <fullName evidence="5">HipA domain protein</fullName>
    </submittedName>
</protein>
<evidence type="ECO:0000313" key="5">
    <source>
        <dbReference type="EMBL" id="EIJ34692.1"/>
    </source>
</evidence>
<dbReference type="Proteomes" id="UP000005317">
    <property type="component" value="Unassembled WGS sequence"/>
</dbReference>
<proteinExistence type="inferred from homology"/>
<dbReference type="GO" id="GO:0004674">
    <property type="term" value="F:protein serine/threonine kinase activity"/>
    <property type="evidence" value="ECO:0007669"/>
    <property type="project" value="TreeGrafter"/>
</dbReference>
<evidence type="ECO:0000259" key="4">
    <source>
        <dbReference type="Pfam" id="PF07804"/>
    </source>
</evidence>
<dbReference type="InterPro" id="IPR052028">
    <property type="entry name" value="HipA_Ser/Thr_kinase"/>
</dbReference>
<dbReference type="PANTHER" id="PTHR37419">
    <property type="entry name" value="SERINE/THREONINE-PROTEIN KINASE TOXIN HIPA"/>
    <property type="match status" value="1"/>
</dbReference>
<keyword evidence="6" id="KW-1185">Reference proteome</keyword>
<organism evidence="5 6">
    <name type="scientific">Thiothrix nivea (strain ATCC 35100 / DSM 5205 / JP2)</name>
    <dbReference type="NCBI Taxonomy" id="870187"/>
    <lineage>
        <taxon>Bacteria</taxon>
        <taxon>Pseudomonadati</taxon>
        <taxon>Pseudomonadota</taxon>
        <taxon>Gammaproteobacteria</taxon>
        <taxon>Thiotrichales</taxon>
        <taxon>Thiotrichaceae</taxon>
        <taxon>Thiothrix</taxon>
    </lineage>
</organism>
<dbReference type="OrthoDB" id="9805913at2"/>
<feature type="domain" description="HipA-like C-terminal" evidence="4">
    <location>
        <begin position="168"/>
        <end position="370"/>
    </location>
</feature>
<comment type="similarity">
    <text evidence="1">Belongs to the HipA Ser/Thr kinase family.</text>
</comment>
<evidence type="ECO:0000256" key="3">
    <source>
        <dbReference type="ARBA" id="ARBA00022777"/>
    </source>
</evidence>
<reference evidence="6" key="1">
    <citation type="journal article" date="2011" name="Stand. Genomic Sci.">
        <title>Genome sequence of the filamentous, gliding Thiothrix nivea neotype strain (JP2(T)).</title>
        <authorList>
            <person name="Lapidus A."/>
            <person name="Nolan M."/>
            <person name="Lucas S."/>
            <person name="Glavina Del Rio T."/>
            <person name="Tice H."/>
            <person name="Cheng J.F."/>
            <person name="Tapia R."/>
            <person name="Han C."/>
            <person name="Goodwin L."/>
            <person name="Pitluck S."/>
            <person name="Liolios K."/>
            <person name="Pagani I."/>
            <person name="Ivanova N."/>
            <person name="Huntemann M."/>
            <person name="Mavromatis K."/>
            <person name="Mikhailova N."/>
            <person name="Pati A."/>
            <person name="Chen A."/>
            <person name="Palaniappan K."/>
            <person name="Land M."/>
            <person name="Brambilla E.M."/>
            <person name="Rohde M."/>
            <person name="Abt B."/>
            <person name="Verbarg S."/>
            <person name="Goker M."/>
            <person name="Bristow J."/>
            <person name="Eisen J.A."/>
            <person name="Markowitz V."/>
            <person name="Hugenholtz P."/>
            <person name="Kyrpides N.C."/>
            <person name="Klenk H.P."/>
            <person name="Woyke T."/>
        </authorList>
    </citation>
    <scope>NUCLEOTIDE SEQUENCE [LARGE SCALE GENOMIC DNA]</scope>
    <source>
        <strain evidence="6">ATCC 35100 / DSM 5205 / JP2</strain>
    </source>
</reference>
<dbReference type="PANTHER" id="PTHR37419:SF8">
    <property type="entry name" value="TOXIN YJJJ"/>
    <property type="match status" value="1"/>
</dbReference>
<evidence type="ECO:0000313" key="6">
    <source>
        <dbReference type="Proteomes" id="UP000005317"/>
    </source>
</evidence>
<dbReference type="RefSeq" id="WP_002708619.1">
    <property type="nucleotide sequence ID" value="NZ_JH651384.1"/>
</dbReference>
<dbReference type="Pfam" id="PF07804">
    <property type="entry name" value="HipA_C"/>
    <property type="match status" value="1"/>
</dbReference>
<keyword evidence="2" id="KW-0808">Transferase</keyword>
<dbReference type="InterPro" id="IPR012893">
    <property type="entry name" value="HipA-like_C"/>
</dbReference>
<accession>A0A656HER2</accession>
<keyword evidence="3" id="KW-0418">Kinase</keyword>